<feature type="compositionally biased region" description="Acidic residues" evidence="1">
    <location>
        <begin position="202"/>
        <end position="211"/>
    </location>
</feature>
<evidence type="ECO:0000256" key="1">
    <source>
        <dbReference type="SAM" id="MobiDB-lite"/>
    </source>
</evidence>
<dbReference type="Proteomes" id="UP000574390">
    <property type="component" value="Unassembled WGS sequence"/>
</dbReference>
<feature type="region of interest" description="Disordered" evidence="1">
    <location>
        <begin position="167"/>
        <end position="215"/>
    </location>
</feature>
<reference evidence="2 3" key="1">
    <citation type="submission" date="2020-04" db="EMBL/GenBank/DDBJ databases">
        <title>Perkinsus olseni comparative genomics.</title>
        <authorList>
            <person name="Bogema D.R."/>
        </authorList>
    </citation>
    <scope>NUCLEOTIDE SEQUENCE [LARGE SCALE GENOMIC DNA]</scope>
    <source>
        <strain evidence="2">ATCC PRA-205</strain>
    </source>
</reference>
<gene>
    <name evidence="2" type="ORF">FOZ62_007488</name>
</gene>
<proteinExistence type="predicted"/>
<accession>A0A7J6QSW2</accession>
<dbReference type="AlphaFoldDB" id="A0A7J6QSW2"/>
<feature type="compositionally biased region" description="Basic and acidic residues" evidence="1">
    <location>
        <begin position="191"/>
        <end position="201"/>
    </location>
</feature>
<sequence>TITDWRNGGRALLCIAMAQLEDIKIRTRGAAIRWQHDPKKGCQDGRCGSACSQDFNRCMCAWRVEGTKHQHFSRMDGVLMKYKGDVPVHHLVPIWGPMNAVGLRNRRNSLPYRSEATAAMQYPAFFRYDIFARLDLSFMLLAASLAPHPAFNESKDFRYEEYFKGKGVNGKQDEHPRRGKKEWTGFDSDSDAEHDPIRMSAEDSDEEDELPVADASREVIEERRLYLSVHNL</sequence>
<comment type="caution">
    <text evidence="2">The sequence shown here is derived from an EMBL/GenBank/DDBJ whole genome shotgun (WGS) entry which is preliminary data.</text>
</comment>
<dbReference type="EMBL" id="JABANM010028017">
    <property type="protein sequence ID" value="KAF4710390.1"/>
    <property type="molecule type" value="Genomic_DNA"/>
</dbReference>
<feature type="non-terminal residue" evidence="2">
    <location>
        <position position="1"/>
    </location>
</feature>
<feature type="compositionally biased region" description="Basic and acidic residues" evidence="1">
    <location>
        <begin position="171"/>
        <end position="184"/>
    </location>
</feature>
<evidence type="ECO:0000313" key="2">
    <source>
        <dbReference type="EMBL" id="KAF4710390.1"/>
    </source>
</evidence>
<organism evidence="2 3">
    <name type="scientific">Perkinsus olseni</name>
    <name type="common">Perkinsus atlanticus</name>
    <dbReference type="NCBI Taxonomy" id="32597"/>
    <lineage>
        <taxon>Eukaryota</taxon>
        <taxon>Sar</taxon>
        <taxon>Alveolata</taxon>
        <taxon>Perkinsozoa</taxon>
        <taxon>Perkinsea</taxon>
        <taxon>Perkinsida</taxon>
        <taxon>Perkinsidae</taxon>
        <taxon>Perkinsus</taxon>
    </lineage>
</organism>
<evidence type="ECO:0000313" key="3">
    <source>
        <dbReference type="Proteomes" id="UP000574390"/>
    </source>
</evidence>
<name>A0A7J6QSW2_PEROL</name>
<protein>
    <submittedName>
        <fullName evidence="2">Uncharacterized protein</fullName>
    </submittedName>
</protein>